<evidence type="ECO:0000313" key="2">
    <source>
        <dbReference type="Proteomes" id="UP000032683"/>
    </source>
</evidence>
<reference evidence="1 2" key="1">
    <citation type="submission" date="2012-11" db="EMBL/GenBank/DDBJ databases">
        <title>Whole genome sequence of Gluconacetobacter xylinus NBRC 13693.</title>
        <authorList>
            <person name="Azuma Y."/>
            <person name="Higashiura N."/>
            <person name="Hirakawa H."/>
            <person name="Matsushita K."/>
        </authorList>
    </citation>
    <scope>NUCLEOTIDE SEQUENCE [LARGE SCALE GENOMIC DNA]</scope>
    <source>
        <strain evidence="1 2">NBRC 13693</strain>
    </source>
</reference>
<dbReference type="AlphaFoldDB" id="A0A0D6QB78"/>
<proteinExistence type="predicted"/>
<organism evidence="1 2">
    <name type="scientific">Komagataeibacter xylinus NBRC 13693</name>
    <dbReference type="NCBI Taxonomy" id="1234668"/>
    <lineage>
        <taxon>Bacteria</taxon>
        <taxon>Pseudomonadati</taxon>
        <taxon>Pseudomonadota</taxon>
        <taxon>Alphaproteobacteria</taxon>
        <taxon>Acetobacterales</taxon>
        <taxon>Acetobacteraceae</taxon>
        <taxon>Komagataeibacter</taxon>
    </lineage>
</organism>
<sequence>MSKKTAFVDLINDGRIIMPACLRMAATVVVIEAISGNGDMIMTDLSNELAAKRVTIRQARASTKPAVPGDQVLVILKADQAKVQAAIDATT</sequence>
<dbReference type="Proteomes" id="UP000032683">
    <property type="component" value="Unassembled WGS sequence"/>
</dbReference>
<name>A0A0D6QB78_KOMXY</name>
<comment type="caution">
    <text evidence="1">The sequence shown here is derived from an EMBL/GenBank/DDBJ whole genome shotgun (WGS) entry which is preliminary data.</text>
</comment>
<protein>
    <submittedName>
        <fullName evidence="1">Uncharacterized protein</fullName>
    </submittedName>
</protein>
<gene>
    <name evidence="1" type="ORF">Gxy13693_058_004</name>
</gene>
<dbReference type="RefSeq" id="WP_048856968.1">
    <property type="nucleotide sequence ID" value="NZ_BANJ01000058.1"/>
</dbReference>
<dbReference type="EMBL" id="BANJ01000058">
    <property type="protein sequence ID" value="GAO00748.1"/>
    <property type="molecule type" value="Genomic_DNA"/>
</dbReference>
<evidence type="ECO:0000313" key="1">
    <source>
        <dbReference type="EMBL" id="GAO00748.1"/>
    </source>
</evidence>
<accession>A0A0D6QB78</accession>